<dbReference type="HOGENOM" id="CLU_065662_0_0_1"/>
<dbReference type="EMBL" id="CH902620">
    <property type="protein sequence ID" value="EDV31403.1"/>
    <property type="molecule type" value="Genomic_DNA"/>
</dbReference>
<dbReference type="OrthoDB" id="7883851at2759"/>
<evidence type="ECO:0000313" key="2">
    <source>
        <dbReference type="EMBL" id="EDV31403.1"/>
    </source>
</evidence>
<keyword evidence="3" id="KW-1185">Reference proteome</keyword>
<organism evidence="2 3">
    <name type="scientific">Drosophila ananassae</name>
    <name type="common">Fruit fly</name>
    <dbReference type="NCBI Taxonomy" id="7217"/>
    <lineage>
        <taxon>Eukaryota</taxon>
        <taxon>Metazoa</taxon>
        <taxon>Ecdysozoa</taxon>
        <taxon>Arthropoda</taxon>
        <taxon>Hexapoda</taxon>
        <taxon>Insecta</taxon>
        <taxon>Pterygota</taxon>
        <taxon>Neoptera</taxon>
        <taxon>Endopterygota</taxon>
        <taxon>Diptera</taxon>
        <taxon>Brachycera</taxon>
        <taxon>Muscomorpha</taxon>
        <taxon>Ephydroidea</taxon>
        <taxon>Drosophilidae</taxon>
        <taxon>Drosophila</taxon>
        <taxon>Sophophora</taxon>
    </lineage>
</organism>
<dbReference type="GeneID" id="6497389"/>
<feature type="compositionally biased region" description="Basic and acidic residues" evidence="1">
    <location>
        <begin position="122"/>
        <end position="132"/>
    </location>
</feature>
<dbReference type="InParanoid" id="B3MJR4"/>
<feature type="compositionally biased region" description="Basic and acidic residues" evidence="1">
    <location>
        <begin position="217"/>
        <end position="231"/>
    </location>
</feature>
<feature type="compositionally biased region" description="Polar residues" evidence="1">
    <location>
        <begin position="267"/>
        <end position="278"/>
    </location>
</feature>
<dbReference type="STRING" id="7217.B3MJR4"/>
<feature type="region of interest" description="Disordered" evidence="1">
    <location>
        <begin position="214"/>
        <end position="281"/>
    </location>
</feature>
<dbReference type="Proteomes" id="UP000007801">
    <property type="component" value="Unassembled WGS sequence"/>
</dbReference>
<feature type="region of interest" description="Disordered" evidence="1">
    <location>
        <begin position="118"/>
        <end position="188"/>
    </location>
</feature>
<feature type="compositionally biased region" description="Polar residues" evidence="1">
    <location>
        <begin position="233"/>
        <end position="259"/>
    </location>
</feature>
<sequence>MFPDEFDNQPFDPFNVGPPNSGLRLEYNIPTCCSYPPPVFVAKPEYVKAAEDQKALLTGSQASFSRDSKLKVGKSRIGEVAISKAINEEMSLAKKQAAAIHEKARIDAGGESKVNVSIDSTSDERVSAKDSVRTLLPVKSKRQTSGGGGAQSSGSDSSVAQKTSKVSQVSSKPSRVSQADSTTVSNTTLSPKSILKKPIKFKDAVEMSSISIKSKPSAREYLRPRPSERSTRSHTSQKNVDESASTATIRKSITSTASLKQEKENASKASIKSKTNDAPSRIGLKENANKVQSHSDFSFGKSLTEQVADLADRLNAGNEPNFRRYDSVVRNHSVSEPKKLNHGDRMTFWFSDAVLS</sequence>
<gene>
    <name evidence="2" type="primary">Dana\GF14567</name>
    <name evidence="2" type="synonym">dana_GLEANR_15331</name>
    <name evidence="2" type="ORF">GF14567</name>
</gene>
<dbReference type="PhylomeDB" id="B3MJR4"/>
<name>B3MJR4_DROAN</name>
<evidence type="ECO:0000313" key="3">
    <source>
        <dbReference type="Proteomes" id="UP000007801"/>
    </source>
</evidence>
<accession>B3MJR4</accession>
<reference evidence="2 3" key="1">
    <citation type="journal article" date="2007" name="Nature">
        <title>Evolution of genes and genomes on the Drosophila phylogeny.</title>
        <authorList>
            <consortium name="Drosophila 12 Genomes Consortium"/>
            <person name="Clark A.G."/>
            <person name="Eisen M.B."/>
            <person name="Smith D.R."/>
            <person name="Bergman C.M."/>
            <person name="Oliver B."/>
            <person name="Markow T.A."/>
            <person name="Kaufman T.C."/>
            <person name="Kellis M."/>
            <person name="Gelbart W."/>
            <person name="Iyer V.N."/>
            <person name="Pollard D.A."/>
            <person name="Sackton T.B."/>
            <person name="Larracuente A.M."/>
            <person name="Singh N.D."/>
            <person name="Abad J.P."/>
            <person name="Abt D.N."/>
            <person name="Adryan B."/>
            <person name="Aguade M."/>
            <person name="Akashi H."/>
            <person name="Anderson W.W."/>
            <person name="Aquadro C.F."/>
            <person name="Ardell D.H."/>
            <person name="Arguello R."/>
            <person name="Artieri C.G."/>
            <person name="Barbash D.A."/>
            <person name="Barker D."/>
            <person name="Barsanti P."/>
            <person name="Batterham P."/>
            <person name="Batzoglou S."/>
            <person name="Begun D."/>
            <person name="Bhutkar A."/>
            <person name="Blanco E."/>
            <person name="Bosak S.A."/>
            <person name="Bradley R.K."/>
            <person name="Brand A.D."/>
            <person name="Brent M.R."/>
            <person name="Brooks A.N."/>
            <person name="Brown R.H."/>
            <person name="Butlin R.K."/>
            <person name="Caggese C."/>
            <person name="Calvi B.R."/>
            <person name="Bernardo de Carvalho A."/>
            <person name="Caspi A."/>
            <person name="Castrezana S."/>
            <person name="Celniker S.E."/>
            <person name="Chang J.L."/>
            <person name="Chapple C."/>
            <person name="Chatterji S."/>
            <person name="Chinwalla A."/>
            <person name="Civetta A."/>
            <person name="Clifton S.W."/>
            <person name="Comeron J.M."/>
            <person name="Costello J.C."/>
            <person name="Coyne J.A."/>
            <person name="Daub J."/>
            <person name="David R.G."/>
            <person name="Delcher A.L."/>
            <person name="Delehaunty K."/>
            <person name="Do C.B."/>
            <person name="Ebling H."/>
            <person name="Edwards K."/>
            <person name="Eickbush T."/>
            <person name="Evans J.D."/>
            <person name="Filipski A."/>
            <person name="Findeiss S."/>
            <person name="Freyhult E."/>
            <person name="Fulton L."/>
            <person name="Fulton R."/>
            <person name="Garcia A.C."/>
            <person name="Gardiner A."/>
            <person name="Garfield D.A."/>
            <person name="Garvin B.E."/>
            <person name="Gibson G."/>
            <person name="Gilbert D."/>
            <person name="Gnerre S."/>
            <person name="Godfrey J."/>
            <person name="Good R."/>
            <person name="Gotea V."/>
            <person name="Gravely B."/>
            <person name="Greenberg A.J."/>
            <person name="Griffiths-Jones S."/>
            <person name="Gross S."/>
            <person name="Guigo R."/>
            <person name="Gustafson E.A."/>
            <person name="Haerty W."/>
            <person name="Hahn M.W."/>
            <person name="Halligan D.L."/>
            <person name="Halpern A.L."/>
            <person name="Halter G.M."/>
            <person name="Han M.V."/>
            <person name="Heger A."/>
            <person name="Hillier L."/>
            <person name="Hinrichs A.S."/>
            <person name="Holmes I."/>
            <person name="Hoskins R.A."/>
            <person name="Hubisz M.J."/>
            <person name="Hultmark D."/>
            <person name="Huntley M.A."/>
            <person name="Jaffe D.B."/>
            <person name="Jagadeeshan S."/>
            <person name="Jeck W.R."/>
            <person name="Johnson J."/>
            <person name="Jones C.D."/>
            <person name="Jordan W.C."/>
            <person name="Karpen G.H."/>
            <person name="Kataoka E."/>
            <person name="Keightley P.D."/>
            <person name="Kheradpour P."/>
            <person name="Kirkness E.F."/>
            <person name="Koerich L.B."/>
            <person name="Kristiansen K."/>
            <person name="Kudrna D."/>
            <person name="Kulathinal R.J."/>
            <person name="Kumar S."/>
            <person name="Kwok R."/>
            <person name="Lander E."/>
            <person name="Langley C.H."/>
            <person name="Lapoint R."/>
            <person name="Lazzaro B.P."/>
            <person name="Lee S.J."/>
            <person name="Levesque L."/>
            <person name="Li R."/>
            <person name="Lin C.F."/>
            <person name="Lin M.F."/>
            <person name="Lindblad-Toh K."/>
            <person name="Llopart A."/>
            <person name="Long M."/>
            <person name="Low L."/>
            <person name="Lozovsky E."/>
            <person name="Lu J."/>
            <person name="Luo M."/>
            <person name="Machado C.A."/>
            <person name="Makalowski W."/>
            <person name="Marzo M."/>
            <person name="Matsuda M."/>
            <person name="Matzkin L."/>
            <person name="McAllister B."/>
            <person name="McBride C.S."/>
            <person name="McKernan B."/>
            <person name="McKernan K."/>
            <person name="Mendez-Lago M."/>
            <person name="Minx P."/>
            <person name="Mollenhauer M.U."/>
            <person name="Montooth K."/>
            <person name="Mount S.M."/>
            <person name="Mu X."/>
            <person name="Myers E."/>
            <person name="Negre B."/>
            <person name="Newfeld S."/>
            <person name="Nielsen R."/>
            <person name="Noor M.A."/>
            <person name="O'Grady P."/>
            <person name="Pachter L."/>
            <person name="Papaceit M."/>
            <person name="Parisi M.J."/>
            <person name="Parisi M."/>
            <person name="Parts L."/>
            <person name="Pedersen J.S."/>
            <person name="Pesole G."/>
            <person name="Phillippy A.M."/>
            <person name="Ponting C.P."/>
            <person name="Pop M."/>
            <person name="Porcelli D."/>
            <person name="Powell J.R."/>
            <person name="Prohaska S."/>
            <person name="Pruitt K."/>
            <person name="Puig M."/>
            <person name="Quesneville H."/>
            <person name="Ram K.R."/>
            <person name="Rand D."/>
            <person name="Rasmussen M.D."/>
            <person name="Reed L.K."/>
            <person name="Reenan R."/>
            <person name="Reily A."/>
            <person name="Remington K.A."/>
            <person name="Rieger T.T."/>
            <person name="Ritchie M.G."/>
            <person name="Robin C."/>
            <person name="Rogers Y.H."/>
            <person name="Rohde C."/>
            <person name="Rozas J."/>
            <person name="Rubenfield M.J."/>
            <person name="Ruiz A."/>
            <person name="Russo S."/>
            <person name="Salzberg S.L."/>
            <person name="Sanchez-Gracia A."/>
            <person name="Saranga D.J."/>
            <person name="Sato H."/>
            <person name="Schaeffer S.W."/>
            <person name="Schatz M.C."/>
            <person name="Schlenke T."/>
            <person name="Schwartz R."/>
            <person name="Segarra C."/>
            <person name="Singh R.S."/>
            <person name="Sirot L."/>
            <person name="Sirota M."/>
            <person name="Sisneros N.B."/>
            <person name="Smith C.D."/>
            <person name="Smith T.F."/>
            <person name="Spieth J."/>
            <person name="Stage D.E."/>
            <person name="Stark A."/>
            <person name="Stephan W."/>
            <person name="Strausberg R.L."/>
            <person name="Strempel S."/>
            <person name="Sturgill D."/>
            <person name="Sutton G."/>
            <person name="Sutton G.G."/>
            <person name="Tao W."/>
            <person name="Teichmann S."/>
            <person name="Tobari Y.N."/>
            <person name="Tomimura Y."/>
            <person name="Tsolas J.M."/>
            <person name="Valente V.L."/>
            <person name="Venter E."/>
            <person name="Venter J.C."/>
            <person name="Vicario S."/>
            <person name="Vieira F.G."/>
            <person name="Vilella A.J."/>
            <person name="Villasante A."/>
            <person name="Walenz B."/>
            <person name="Wang J."/>
            <person name="Wasserman M."/>
            <person name="Watts T."/>
            <person name="Wilson D."/>
            <person name="Wilson R.K."/>
            <person name="Wing R.A."/>
            <person name="Wolfner M.F."/>
            <person name="Wong A."/>
            <person name="Wong G.K."/>
            <person name="Wu C.I."/>
            <person name="Wu G."/>
            <person name="Yamamoto D."/>
            <person name="Yang H.P."/>
            <person name="Yang S.P."/>
            <person name="Yorke J.A."/>
            <person name="Yoshida K."/>
            <person name="Zdobnov E."/>
            <person name="Zhang P."/>
            <person name="Zhang Y."/>
            <person name="Zimin A.V."/>
            <person name="Baldwin J."/>
            <person name="Abdouelleil A."/>
            <person name="Abdulkadir J."/>
            <person name="Abebe A."/>
            <person name="Abera B."/>
            <person name="Abreu J."/>
            <person name="Acer S.C."/>
            <person name="Aftuck L."/>
            <person name="Alexander A."/>
            <person name="An P."/>
            <person name="Anderson E."/>
            <person name="Anderson S."/>
            <person name="Arachi H."/>
            <person name="Azer M."/>
            <person name="Bachantsang P."/>
            <person name="Barry A."/>
            <person name="Bayul T."/>
            <person name="Berlin A."/>
            <person name="Bessette D."/>
            <person name="Bloom T."/>
            <person name="Blye J."/>
            <person name="Boguslavskiy L."/>
            <person name="Bonnet C."/>
            <person name="Boukhgalter B."/>
            <person name="Bourzgui I."/>
            <person name="Brown A."/>
            <person name="Cahill P."/>
            <person name="Channer S."/>
            <person name="Cheshatsang Y."/>
            <person name="Chuda L."/>
            <person name="Citroen M."/>
            <person name="Collymore A."/>
            <person name="Cooke P."/>
            <person name="Costello M."/>
            <person name="D'Aco K."/>
            <person name="Daza R."/>
            <person name="De Haan G."/>
            <person name="DeGray S."/>
            <person name="DeMaso C."/>
            <person name="Dhargay N."/>
            <person name="Dooley K."/>
            <person name="Dooley E."/>
            <person name="Doricent M."/>
            <person name="Dorje P."/>
            <person name="Dorjee K."/>
            <person name="Dupes A."/>
            <person name="Elong R."/>
            <person name="Falk J."/>
            <person name="Farina A."/>
            <person name="Faro S."/>
            <person name="Ferguson D."/>
            <person name="Fisher S."/>
            <person name="Foley C.D."/>
            <person name="Franke A."/>
            <person name="Friedrich D."/>
            <person name="Gadbois L."/>
            <person name="Gearin G."/>
            <person name="Gearin C.R."/>
            <person name="Giannoukos G."/>
            <person name="Goode T."/>
            <person name="Graham J."/>
            <person name="Grandbois E."/>
            <person name="Grewal S."/>
            <person name="Gyaltsen K."/>
            <person name="Hafez N."/>
            <person name="Hagos B."/>
            <person name="Hall J."/>
            <person name="Henson C."/>
            <person name="Hollinger A."/>
            <person name="Honan T."/>
            <person name="Huard M.D."/>
            <person name="Hughes L."/>
            <person name="Hurhula B."/>
            <person name="Husby M.E."/>
            <person name="Kamat A."/>
            <person name="Kanga B."/>
            <person name="Kashin S."/>
            <person name="Khazanovich D."/>
            <person name="Kisner P."/>
            <person name="Lance K."/>
            <person name="Lara M."/>
            <person name="Lee W."/>
            <person name="Lennon N."/>
            <person name="Letendre F."/>
            <person name="LeVine R."/>
            <person name="Lipovsky A."/>
            <person name="Liu X."/>
            <person name="Liu J."/>
            <person name="Liu S."/>
            <person name="Lokyitsang T."/>
            <person name="Lokyitsang Y."/>
            <person name="Lubonja R."/>
            <person name="Lui A."/>
            <person name="MacDonald P."/>
            <person name="Magnisalis V."/>
            <person name="Maru K."/>
            <person name="Matthews C."/>
            <person name="McCusker W."/>
            <person name="McDonough S."/>
            <person name="Mehta T."/>
            <person name="Meldrim J."/>
            <person name="Meneus L."/>
            <person name="Mihai O."/>
            <person name="Mihalev A."/>
            <person name="Mihova T."/>
            <person name="Mittelman R."/>
            <person name="Mlenga V."/>
            <person name="Montmayeur A."/>
            <person name="Mulrain L."/>
            <person name="Navidi A."/>
            <person name="Naylor J."/>
            <person name="Negash T."/>
            <person name="Nguyen T."/>
            <person name="Nguyen N."/>
            <person name="Nicol R."/>
            <person name="Norbu C."/>
            <person name="Norbu N."/>
            <person name="Novod N."/>
            <person name="O'Neill B."/>
            <person name="Osman S."/>
            <person name="Markiewicz E."/>
            <person name="Oyono O.L."/>
            <person name="Patti C."/>
            <person name="Phunkhang P."/>
            <person name="Pierre F."/>
            <person name="Priest M."/>
            <person name="Raghuraman S."/>
            <person name="Rege F."/>
            <person name="Reyes R."/>
            <person name="Rise C."/>
            <person name="Rogov P."/>
            <person name="Ross K."/>
            <person name="Ryan E."/>
            <person name="Settipalli S."/>
            <person name="Shea T."/>
            <person name="Sherpa N."/>
            <person name="Shi L."/>
            <person name="Shih D."/>
            <person name="Sparrow T."/>
            <person name="Spaulding J."/>
            <person name="Stalker J."/>
            <person name="Stange-Thomann N."/>
            <person name="Stavropoulos S."/>
            <person name="Stone C."/>
            <person name="Strader C."/>
            <person name="Tesfaye S."/>
            <person name="Thomson T."/>
            <person name="Thoulutsang Y."/>
            <person name="Thoulutsang D."/>
            <person name="Topham K."/>
            <person name="Topping I."/>
            <person name="Tsamla T."/>
            <person name="Vassiliev H."/>
            <person name="Vo A."/>
            <person name="Wangchuk T."/>
            <person name="Wangdi T."/>
            <person name="Weiand M."/>
            <person name="Wilkinson J."/>
            <person name="Wilson A."/>
            <person name="Yadav S."/>
            <person name="Young G."/>
            <person name="Yu Q."/>
            <person name="Zembek L."/>
            <person name="Zhong D."/>
            <person name="Zimmer A."/>
            <person name="Zwirko Z."/>
            <person name="Jaffe D.B."/>
            <person name="Alvarez P."/>
            <person name="Brockman W."/>
            <person name="Butler J."/>
            <person name="Chin C."/>
            <person name="Gnerre S."/>
            <person name="Grabherr M."/>
            <person name="Kleber M."/>
            <person name="Mauceli E."/>
            <person name="MacCallum I."/>
        </authorList>
    </citation>
    <scope>NUCLEOTIDE SEQUENCE [LARGE SCALE GENOMIC DNA]</scope>
    <source>
        <strain evidence="3">Tucson 14024-0371.13</strain>
    </source>
</reference>
<protein>
    <submittedName>
        <fullName evidence="2">Uncharacterized protein</fullName>
    </submittedName>
</protein>
<feature type="compositionally biased region" description="Low complexity" evidence="1">
    <location>
        <begin position="152"/>
        <end position="178"/>
    </location>
</feature>
<feature type="compositionally biased region" description="Polar residues" evidence="1">
    <location>
        <begin position="179"/>
        <end position="188"/>
    </location>
</feature>
<evidence type="ECO:0000256" key="1">
    <source>
        <dbReference type="SAM" id="MobiDB-lite"/>
    </source>
</evidence>
<dbReference type="KEGG" id="dan:6497389"/>
<proteinExistence type="predicted"/>
<dbReference type="OMA" id="RMSFWFQ"/>
<dbReference type="AlphaFoldDB" id="B3MJR4"/>
<dbReference type="eggNOG" id="ENOG502TBS0">
    <property type="taxonomic scope" value="Eukaryota"/>
</dbReference>